<reference evidence="1 2" key="1">
    <citation type="submission" date="2020-09" db="EMBL/GenBank/DDBJ databases">
        <title>Characterization of Paenibacillus peoriae strain ZF390 with broad-spectrum antimicrobial activity as a potential biocontrol agent.</title>
        <authorList>
            <person name="Li L."/>
            <person name="Zhao Y."/>
            <person name="Li B."/>
            <person name="Xie X."/>
        </authorList>
    </citation>
    <scope>NUCLEOTIDE SEQUENCE [LARGE SCALE GENOMIC DNA]</scope>
    <source>
        <strain evidence="1 2">ZF390</strain>
        <plasmid evidence="1 2">pPlas1</plasmid>
    </source>
</reference>
<organism evidence="1 2">
    <name type="scientific">Paenibacillus peoriae</name>
    <dbReference type="NCBI Taxonomy" id="59893"/>
    <lineage>
        <taxon>Bacteria</taxon>
        <taxon>Bacillati</taxon>
        <taxon>Bacillota</taxon>
        <taxon>Bacilli</taxon>
        <taxon>Bacillales</taxon>
        <taxon>Paenibacillaceae</taxon>
        <taxon>Paenibacillus</taxon>
    </lineage>
</organism>
<dbReference type="EMBL" id="CP061173">
    <property type="protein sequence ID" value="QNR70429.1"/>
    <property type="molecule type" value="Genomic_DNA"/>
</dbReference>
<sequence>MRKDKIRLIAKQGSNVTVRRFIGPLSPAEEEMTKAIVGRLSSSTTDTKNLENVRRGVFYPDFQIDSGDFVHNDTLSETYVVSGTFPEPYRDQIISHVATLMKCNHLLSIKSSVQVADSRGNLKMELKETYSHVPCYVEQVTNELRQFDPGILPDTDYRIYTTDLDVKETDQLLINVRNEGQQFKITARDYVTYPKMLVLQVTRDIRKG</sequence>
<dbReference type="Proteomes" id="UP000516384">
    <property type="component" value="Plasmid pPlas1"/>
</dbReference>
<evidence type="ECO:0000313" key="2">
    <source>
        <dbReference type="Proteomes" id="UP000516384"/>
    </source>
</evidence>
<name>A0A7H0YH71_9BACL</name>
<dbReference type="RefSeq" id="WP_190299736.1">
    <property type="nucleotide sequence ID" value="NZ_CP061173.1"/>
</dbReference>
<evidence type="ECO:0000313" key="1">
    <source>
        <dbReference type="EMBL" id="QNR70429.1"/>
    </source>
</evidence>
<gene>
    <name evidence="1" type="ORF">IAQ67_28345</name>
</gene>
<dbReference type="AlphaFoldDB" id="A0A7H0YH71"/>
<accession>A0A7H0YH71</accession>
<keyword evidence="1" id="KW-0614">Plasmid</keyword>
<geneLocation type="plasmid" evidence="1 2">
    <name>pPlas1</name>
</geneLocation>
<proteinExistence type="predicted"/>
<protein>
    <submittedName>
        <fullName evidence="1">Uncharacterized protein</fullName>
    </submittedName>
</protein>